<sequence>MSKLRVGALGNARILKRFIPDTNISSSIEIESIGTRSTSSAEKAAMTYPGKRIFDSYDELIASKDLDAIYVCLPAGLHFTWAKKALEAGKSVLIEKPAVLEVAHAEELTAIAKSKNLVVMEAWWYRFHPLVESIRQLILSNALGQIKLISSSFSYVNSDQSDSRWQSELGGGALNDMFCYHVDFLNYVMDIKNDDVKYLQSFSHNRRDVDANIYAELVTSSGVICNFMSGISRPSMCKTFIVGEKGSLEIPHLRVLPEMGESQFIHHHGAQACTFTFETTDAYSIMFEAFAQAVATGTVSQPGKDNMIENIKLMNRIRQASQEP</sequence>
<keyword evidence="2" id="KW-0560">Oxidoreductase</keyword>
<feature type="domain" description="Gfo/Idh/MocA-like oxidoreductase N-terminal" evidence="3">
    <location>
        <begin position="5"/>
        <end position="120"/>
    </location>
</feature>
<dbReference type="InterPro" id="IPR000683">
    <property type="entry name" value="Gfo/Idh/MocA-like_OxRdtase_N"/>
</dbReference>
<dbReference type="Gene3D" id="3.40.50.720">
    <property type="entry name" value="NAD(P)-binding Rossmann-like Domain"/>
    <property type="match status" value="1"/>
</dbReference>
<reference evidence="5" key="1">
    <citation type="submission" date="2020-02" db="EMBL/GenBank/DDBJ databases">
        <authorList>
            <person name="Chen W.-M."/>
        </authorList>
    </citation>
    <scope>NUCLEOTIDE SEQUENCE</scope>
    <source>
        <strain evidence="5">NBD-18</strain>
    </source>
</reference>
<dbReference type="SUPFAM" id="SSF51735">
    <property type="entry name" value="NAD(P)-binding Rossmann-fold domains"/>
    <property type="match status" value="1"/>
</dbReference>
<evidence type="ECO:0000259" key="3">
    <source>
        <dbReference type="Pfam" id="PF01408"/>
    </source>
</evidence>
<evidence type="ECO:0000256" key="2">
    <source>
        <dbReference type="ARBA" id="ARBA00023002"/>
    </source>
</evidence>
<dbReference type="Gene3D" id="3.30.360.10">
    <property type="entry name" value="Dihydrodipicolinate Reductase, domain 2"/>
    <property type="match status" value="1"/>
</dbReference>
<proteinExistence type="inferred from homology"/>
<dbReference type="EMBL" id="JAAGRN010000002">
    <property type="protein sequence ID" value="NDY82143.1"/>
    <property type="molecule type" value="Genomic_DNA"/>
</dbReference>
<comment type="similarity">
    <text evidence="1">Belongs to the Gfo/Idh/MocA family.</text>
</comment>
<evidence type="ECO:0000313" key="5">
    <source>
        <dbReference type="EMBL" id="NDY82143.1"/>
    </source>
</evidence>
<organism evidence="5">
    <name type="scientific">Sheuella amnicola</name>
    <dbReference type="NCBI Taxonomy" id="2707330"/>
    <lineage>
        <taxon>Bacteria</taxon>
        <taxon>Pseudomonadati</taxon>
        <taxon>Pseudomonadota</taxon>
        <taxon>Betaproteobacteria</taxon>
        <taxon>Burkholderiales</taxon>
        <taxon>Alcaligenaceae</taxon>
        <taxon>Sheuella</taxon>
    </lineage>
</organism>
<feature type="domain" description="GFO/IDH/MocA-like oxidoreductase" evidence="4">
    <location>
        <begin position="133"/>
        <end position="249"/>
    </location>
</feature>
<evidence type="ECO:0000256" key="1">
    <source>
        <dbReference type="ARBA" id="ARBA00010928"/>
    </source>
</evidence>
<dbReference type="GO" id="GO:0016491">
    <property type="term" value="F:oxidoreductase activity"/>
    <property type="evidence" value="ECO:0007669"/>
    <property type="project" value="UniProtKB-KW"/>
</dbReference>
<dbReference type="AlphaFoldDB" id="A0A6B2QW33"/>
<dbReference type="InterPro" id="IPR036291">
    <property type="entry name" value="NAD(P)-bd_dom_sf"/>
</dbReference>
<evidence type="ECO:0000259" key="4">
    <source>
        <dbReference type="Pfam" id="PF22725"/>
    </source>
</evidence>
<dbReference type="Pfam" id="PF22725">
    <property type="entry name" value="GFO_IDH_MocA_C3"/>
    <property type="match status" value="1"/>
</dbReference>
<name>A0A6B2QW33_9BURK</name>
<protein>
    <submittedName>
        <fullName evidence="5">Gfo/Idh/MocA family oxidoreductase</fullName>
    </submittedName>
</protein>
<accession>A0A6B2QW33</accession>
<dbReference type="InterPro" id="IPR055170">
    <property type="entry name" value="GFO_IDH_MocA-like_dom"/>
</dbReference>
<gene>
    <name evidence="5" type="ORF">G3I67_02755</name>
</gene>
<dbReference type="PANTHER" id="PTHR22604">
    <property type="entry name" value="OXIDOREDUCTASES"/>
    <property type="match status" value="1"/>
</dbReference>
<dbReference type="SUPFAM" id="SSF55347">
    <property type="entry name" value="Glyceraldehyde-3-phosphate dehydrogenase-like, C-terminal domain"/>
    <property type="match status" value="1"/>
</dbReference>
<dbReference type="PANTHER" id="PTHR22604:SF105">
    <property type="entry name" value="TRANS-1,2-DIHYDROBENZENE-1,2-DIOL DEHYDROGENASE"/>
    <property type="match status" value="1"/>
</dbReference>
<dbReference type="InterPro" id="IPR050984">
    <property type="entry name" value="Gfo/Idh/MocA_domain"/>
</dbReference>
<dbReference type="GO" id="GO:0000166">
    <property type="term" value="F:nucleotide binding"/>
    <property type="evidence" value="ECO:0007669"/>
    <property type="project" value="InterPro"/>
</dbReference>
<comment type="caution">
    <text evidence="5">The sequence shown here is derived from an EMBL/GenBank/DDBJ whole genome shotgun (WGS) entry which is preliminary data.</text>
</comment>
<dbReference type="RefSeq" id="WP_163651468.1">
    <property type="nucleotide sequence ID" value="NZ_JAAGRN010000002.1"/>
</dbReference>
<dbReference type="Pfam" id="PF01408">
    <property type="entry name" value="GFO_IDH_MocA"/>
    <property type="match status" value="1"/>
</dbReference>